<evidence type="ECO:0000256" key="3">
    <source>
        <dbReference type="ARBA" id="ARBA00022432"/>
    </source>
</evidence>
<feature type="active site" description="Electrophile" evidence="7">
    <location>
        <position position="98"/>
    </location>
</feature>
<comment type="similarity">
    <text evidence="2 7 8">Belongs to the triosephosphate isomerase family.</text>
</comment>
<evidence type="ECO:0000256" key="9">
    <source>
        <dbReference type="SAM" id="SignalP"/>
    </source>
</evidence>
<sequence>MKKKLIVGNWKMNGSLAANAALIGALKDGLASQDADAGCGVAVAVPAPYLAQVQGLTEGSRIALAAQDVSEHAVGAFTGESSVEMLRDFGVRYALVGHSERRQYHGETDAVVAAKAQRALAGGVTPIVCVGETLQEREAGETENVVKRQLAAVVQAVGHLVTELVVAYEPVWAIGTGRTATPEQAQEVHAVLRAQLAAATTQAEGIALLYGGSMNAANAAQLLAQPDIDGGLVGGASLKAADFLQIIAAAGTGAAD</sequence>
<dbReference type="RefSeq" id="WP_231044055.1">
    <property type="nucleotide sequence ID" value="NZ_CP106881.1"/>
</dbReference>
<comment type="pathway">
    <text evidence="1">Carbohydrate metabolism; erythritol degradation.</text>
</comment>
<name>A0ABY6GBF9_9BURK</name>
<organism evidence="10 11">
    <name type="scientific">Comamonas endophytica</name>
    <dbReference type="NCBI Taxonomy" id="2949090"/>
    <lineage>
        <taxon>Bacteria</taxon>
        <taxon>Pseudomonadati</taxon>
        <taxon>Pseudomonadota</taxon>
        <taxon>Betaproteobacteria</taxon>
        <taxon>Burkholderiales</taxon>
        <taxon>Comamonadaceae</taxon>
        <taxon>Comamonas</taxon>
    </lineage>
</organism>
<comment type="function">
    <text evidence="7">Involved in the gluconeogenesis. Catalyzes stereospecifically the conversion of dihydroxyacetone phosphate (DHAP) to D-glyceraldehyde-3-phosphate (G3P).</text>
</comment>
<evidence type="ECO:0000256" key="7">
    <source>
        <dbReference type="HAMAP-Rule" id="MF_00147"/>
    </source>
</evidence>
<evidence type="ECO:0000256" key="8">
    <source>
        <dbReference type="RuleBase" id="RU363013"/>
    </source>
</evidence>
<comment type="pathway">
    <text evidence="7 8">Carbohydrate degradation; glycolysis; D-glyceraldehyde 3-phosphate from glycerone phosphate: step 1/1.</text>
</comment>
<dbReference type="EMBL" id="CP106881">
    <property type="protein sequence ID" value="UYG52406.1"/>
    <property type="molecule type" value="Genomic_DNA"/>
</dbReference>
<dbReference type="InterPro" id="IPR000652">
    <property type="entry name" value="Triosephosphate_isomerase"/>
</dbReference>
<feature type="signal peptide" evidence="9">
    <location>
        <begin position="1"/>
        <end position="20"/>
    </location>
</feature>
<feature type="binding site" evidence="7">
    <location>
        <position position="175"/>
    </location>
    <ligand>
        <name>substrate</name>
    </ligand>
</feature>
<feature type="chain" id="PRO_5045583261" description="Triosephosphate isomerase" evidence="9">
    <location>
        <begin position="21"/>
        <end position="256"/>
    </location>
</feature>
<gene>
    <name evidence="7 10" type="primary">tpiA</name>
    <name evidence="10" type="ORF">M9799_03955</name>
</gene>
<dbReference type="EC" id="5.3.1.1" evidence="7 8"/>
<comment type="pathway">
    <text evidence="7 8">Carbohydrate biosynthesis; gluconeogenesis.</text>
</comment>
<feature type="binding site" evidence="7">
    <location>
        <begin position="9"/>
        <end position="11"/>
    </location>
    <ligand>
        <name>substrate</name>
    </ligand>
</feature>
<evidence type="ECO:0000256" key="2">
    <source>
        <dbReference type="ARBA" id="ARBA00007422"/>
    </source>
</evidence>
<keyword evidence="6 7" id="KW-0413">Isomerase</keyword>
<dbReference type="InterPro" id="IPR013785">
    <property type="entry name" value="Aldolase_TIM"/>
</dbReference>
<comment type="subcellular location">
    <subcellularLocation>
        <location evidence="7 8">Cytoplasm</location>
    </subcellularLocation>
</comment>
<accession>A0ABY6GBF9</accession>
<feature type="binding site" evidence="7">
    <location>
        <begin position="234"/>
        <end position="235"/>
    </location>
    <ligand>
        <name>substrate</name>
    </ligand>
</feature>
<keyword evidence="5 7" id="KW-0324">Glycolysis</keyword>
<evidence type="ECO:0000256" key="4">
    <source>
        <dbReference type="ARBA" id="ARBA00022490"/>
    </source>
</evidence>
<reference evidence="10" key="1">
    <citation type="submission" date="2022-09" db="EMBL/GenBank/DDBJ databases">
        <title>The complete genome of Acidovorax sp. 5MLIR.</title>
        <authorList>
            <person name="Liu L."/>
            <person name="Yue J."/>
            <person name="Yang F."/>
            <person name="Yuan J."/>
            <person name="Li L."/>
        </authorList>
    </citation>
    <scope>NUCLEOTIDE SEQUENCE</scope>
    <source>
        <strain evidence="10">5MLIR</strain>
    </source>
</reference>
<evidence type="ECO:0000313" key="11">
    <source>
        <dbReference type="Proteomes" id="UP001162800"/>
    </source>
</evidence>
<keyword evidence="9" id="KW-0732">Signal</keyword>
<dbReference type="PROSITE" id="PS51440">
    <property type="entry name" value="TIM_2"/>
    <property type="match status" value="1"/>
</dbReference>
<feature type="active site" description="Proton acceptor" evidence="7">
    <location>
        <position position="169"/>
    </location>
</feature>
<comment type="subunit">
    <text evidence="7 8">Homodimer.</text>
</comment>
<protein>
    <recommendedName>
        <fullName evidence="7 8">Triosephosphate isomerase</fullName>
        <shortName evidence="7">TIM</shortName>
        <shortName evidence="7">TPI</shortName>
        <ecNumber evidence="7 8">5.3.1.1</ecNumber>
    </recommendedName>
    <alternativeName>
        <fullName evidence="7">Triose-phosphate isomerase</fullName>
    </alternativeName>
</protein>
<dbReference type="PROSITE" id="PS00171">
    <property type="entry name" value="TIM_1"/>
    <property type="match status" value="1"/>
</dbReference>
<comment type="catalytic activity">
    <reaction evidence="7 8">
        <text>D-glyceraldehyde 3-phosphate = dihydroxyacetone phosphate</text>
        <dbReference type="Rhea" id="RHEA:18585"/>
        <dbReference type="ChEBI" id="CHEBI:57642"/>
        <dbReference type="ChEBI" id="CHEBI:59776"/>
        <dbReference type="EC" id="5.3.1.1"/>
    </reaction>
</comment>
<evidence type="ECO:0000256" key="1">
    <source>
        <dbReference type="ARBA" id="ARBA00004939"/>
    </source>
</evidence>
<evidence type="ECO:0000256" key="5">
    <source>
        <dbReference type="ARBA" id="ARBA00023152"/>
    </source>
</evidence>
<dbReference type="PANTHER" id="PTHR21139">
    <property type="entry name" value="TRIOSEPHOSPHATE ISOMERASE"/>
    <property type="match status" value="1"/>
</dbReference>
<keyword evidence="4 7" id="KW-0963">Cytoplasm</keyword>
<dbReference type="Proteomes" id="UP001162800">
    <property type="component" value="Chromosome"/>
</dbReference>
<evidence type="ECO:0000313" key="10">
    <source>
        <dbReference type="EMBL" id="UYG52406.1"/>
    </source>
</evidence>
<dbReference type="InterPro" id="IPR035990">
    <property type="entry name" value="TIM_sf"/>
</dbReference>
<feature type="binding site" evidence="7">
    <location>
        <position position="213"/>
    </location>
    <ligand>
        <name>substrate</name>
    </ligand>
</feature>
<proteinExistence type="inferred from homology"/>
<dbReference type="PANTHER" id="PTHR21139:SF42">
    <property type="entry name" value="TRIOSEPHOSPHATE ISOMERASE"/>
    <property type="match status" value="1"/>
</dbReference>
<dbReference type="Gene3D" id="3.20.20.70">
    <property type="entry name" value="Aldolase class I"/>
    <property type="match status" value="1"/>
</dbReference>
<dbReference type="InterPro" id="IPR020861">
    <property type="entry name" value="Triosephosphate_isomerase_AS"/>
</dbReference>
<keyword evidence="3 7" id="KW-0312">Gluconeogenesis</keyword>
<dbReference type="InterPro" id="IPR022896">
    <property type="entry name" value="TrioseP_Isoase_bac/euk"/>
</dbReference>
<dbReference type="NCBIfam" id="TIGR00419">
    <property type="entry name" value="tim"/>
    <property type="match status" value="1"/>
</dbReference>
<evidence type="ECO:0000256" key="6">
    <source>
        <dbReference type="ARBA" id="ARBA00023235"/>
    </source>
</evidence>
<dbReference type="CDD" id="cd00311">
    <property type="entry name" value="TIM"/>
    <property type="match status" value="1"/>
</dbReference>
<dbReference type="Pfam" id="PF00121">
    <property type="entry name" value="TIM"/>
    <property type="match status" value="1"/>
</dbReference>
<dbReference type="GO" id="GO:0004807">
    <property type="term" value="F:triose-phosphate isomerase activity"/>
    <property type="evidence" value="ECO:0007669"/>
    <property type="project" value="UniProtKB-EC"/>
</dbReference>
<keyword evidence="11" id="KW-1185">Reference proteome</keyword>
<dbReference type="SUPFAM" id="SSF51351">
    <property type="entry name" value="Triosephosphate isomerase (TIM)"/>
    <property type="match status" value="1"/>
</dbReference>
<dbReference type="HAMAP" id="MF_00147_B">
    <property type="entry name" value="TIM_B"/>
    <property type="match status" value="1"/>
</dbReference>